<accession>A0A3G8H850</accession>
<protein>
    <submittedName>
        <fullName evidence="1">Uncharacterized protein</fullName>
    </submittedName>
</protein>
<proteinExistence type="predicted"/>
<dbReference type="KEGG" id="cpau:EHF44_23770"/>
<evidence type="ECO:0000313" key="2">
    <source>
        <dbReference type="Proteomes" id="UP000270411"/>
    </source>
</evidence>
<dbReference type="OrthoDB" id="8776386at2"/>
<name>A0A3G8H850_9BURK</name>
<evidence type="ECO:0000313" key="1">
    <source>
        <dbReference type="EMBL" id="AZG16409.1"/>
    </source>
</evidence>
<reference evidence="2" key="1">
    <citation type="submission" date="2018-11" db="EMBL/GenBank/DDBJ databases">
        <title>FDA dAtabase for Regulatory Grade micrObial Sequences (FDA-ARGOS): Supporting development and validation of Infectious Disease Dx tests.</title>
        <authorList>
            <person name="Goldberg B."/>
            <person name="Campos J."/>
            <person name="Tallon L."/>
            <person name="Sadzewicz L."/>
            <person name="Zhao X."/>
            <person name="Vavikolanu K."/>
            <person name="Mehta A."/>
            <person name="Aluvathingal J."/>
            <person name="Nadendla S."/>
            <person name="Geyer C."/>
            <person name="Nandy P."/>
            <person name="Yan Y."/>
            <person name="Sichtig H."/>
        </authorList>
    </citation>
    <scope>NUCLEOTIDE SEQUENCE [LARGE SCALE GENOMIC DNA]</scope>
    <source>
        <strain evidence="2">FDAARGOS_614</strain>
    </source>
</reference>
<dbReference type="RefSeq" id="WP_124686139.1">
    <property type="nucleotide sequence ID" value="NZ_CP033970.1"/>
</dbReference>
<gene>
    <name evidence="1" type="ORF">EHF44_23770</name>
</gene>
<dbReference type="EMBL" id="CP033970">
    <property type="protein sequence ID" value="AZG16409.1"/>
    <property type="molecule type" value="Genomic_DNA"/>
</dbReference>
<dbReference type="AlphaFoldDB" id="A0A3G8H850"/>
<dbReference type="Proteomes" id="UP000270411">
    <property type="component" value="Chromosome 2"/>
</dbReference>
<organism evidence="1 2">
    <name type="scientific">Cupriavidus pauculus</name>
    <dbReference type="NCBI Taxonomy" id="82633"/>
    <lineage>
        <taxon>Bacteria</taxon>
        <taxon>Pseudomonadati</taxon>
        <taxon>Pseudomonadota</taxon>
        <taxon>Betaproteobacteria</taxon>
        <taxon>Burkholderiales</taxon>
        <taxon>Burkholderiaceae</taxon>
        <taxon>Cupriavidus</taxon>
    </lineage>
</organism>
<sequence>MGTTTLESLYQDIGRMAFEAAEGPVDQLLLYAEVEDGIVSATFFIEFPITQFDFATAQRRW</sequence>